<protein>
    <submittedName>
        <fullName evidence="4">Peptidoglycan/LPS O-acetylase OafA/YrhL</fullName>
    </submittedName>
</protein>
<feature type="region of interest" description="Disordered" evidence="1">
    <location>
        <begin position="1"/>
        <end position="23"/>
    </location>
</feature>
<dbReference type="Pfam" id="PF01757">
    <property type="entry name" value="Acyl_transf_3"/>
    <property type="match status" value="1"/>
</dbReference>
<feature type="transmembrane region" description="Helical" evidence="2">
    <location>
        <begin position="114"/>
        <end position="132"/>
    </location>
</feature>
<feature type="transmembrane region" description="Helical" evidence="2">
    <location>
        <begin position="35"/>
        <end position="57"/>
    </location>
</feature>
<keyword evidence="2" id="KW-1133">Transmembrane helix</keyword>
<dbReference type="GO" id="GO:0016747">
    <property type="term" value="F:acyltransferase activity, transferring groups other than amino-acyl groups"/>
    <property type="evidence" value="ECO:0007669"/>
    <property type="project" value="InterPro"/>
</dbReference>
<dbReference type="PANTHER" id="PTHR23028">
    <property type="entry name" value="ACETYLTRANSFERASE"/>
    <property type="match status" value="1"/>
</dbReference>
<dbReference type="GO" id="GO:0009103">
    <property type="term" value="P:lipopolysaccharide biosynthetic process"/>
    <property type="evidence" value="ECO:0007669"/>
    <property type="project" value="TreeGrafter"/>
</dbReference>
<feature type="transmembrane region" description="Helical" evidence="2">
    <location>
        <begin position="376"/>
        <end position="396"/>
    </location>
</feature>
<feature type="transmembrane region" description="Helical" evidence="2">
    <location>
        <begin position="345"/>
        <end position="364"/>
    </location>
</feature>
<organism evidence="4 5">
    <name type="scientific">Streptosporangium sandarakinum</name>
    <dbReference type="NCBI Taxonomy" id="1260955"/>
    <lineage>
        <taxon>Bacteria</taxon>
        <taxon>Bacillati</taxon>
        <taxon>Actinomycetota</taxon>
        <taxon>Actinomycetes</taxon>
        <taxon>Streptosporangiales</taxon>
        <taxon>Streptosporangiaceae</taxon>
        <taxon>Streptosporangium</taxon>
    </lineage>
</organism>
<feature type="transmembrane region" description="Helical" evidence="2">
    <location>
        <begin position="202"/>
        <end position="218"/>
    </location>
</feature>
<feature type="transmembrane region" description="Helical" evidence="2">
    <location>
        <begin position="238"/>
        <end position="255"/>
    </location>
</feature>
<name>A0A852UMY2_9ACTN</name>
<keyword evidence="2" id="KW-0812">Transmembrane</keyword>
<keyword evidence="5" id="KW-1185">Reference proteome</keyword>
<dbReference type="RefSeq" id="WP_179818056.1">
    <property type="nucleotide sequence ID" value="NZ_JACCCO010000001.1"/>
</dbReference>
<gene>
    <name evidence="4" type="ORF">HDA43_000441</name>
</gene>
<evidence type="ECO:0000313" key="4">
    <source>
        <dbReference type="EMBL" id="NYF38282.1"/>
    </source>
</evidence>
<reference evidence="4 5" key="1">
    <citation type="submission" date="2020-07" db="EMBL/GenBank/DDBJ databases">
        <title>Sequencing the genomes of 1000 actinobacteria strains.</title>
        <authorList>
            <person name="Klenk H.-P."/>
        </authorList>
    </citation>
    <scope>NUCLEOTIDE SEQUENCE [LARGE SCALE GENOMIC DNA]</scope>
    <source>
        <strain evidence="4 5">DSM 45763</strain>
    </source>
</reference>
<dbReference type="PANTHER" id="PTHR23028:SF53">
    <property type="entry name" value="ACYL_TRANSF_3 DOMAIN-CONTAINING PROTEIN"/>
    <property type="match status" value="1"/>
</dbReference>
<evidence type="ECO:0000313" key="5">
    <source>
        <dbReference type="Proteomes" id="UP000576393"/>
    </source>
</evidence>
<dbReference type="Proteomes" id="UP000576393">
    <property type="component" value="Unassembled WGS sequence"/>
</dbReference>
<keyword evidence="2" id="KW-0472">Membrane</keyword>
<evidence type="ECO:0000256" key="2">
    <source>
        <dbReference type="SAM" id="Phobius"/>
    </source>
</evidence>
<dbReference type="EMBL" id="JACCCO010000001">
    <property type="protein sequence ID" value="NYF38282.1"/>
    <property type="molecule type" value="Genomic_DNA"/>
</dbReference>
<evidence type="ECO:0000259" key="3">
    <source>
        <dbReference type="Pfam" id="PF01757"/>
    </source>
</evidence>
<proteinExistence type="predicted"/>
<dbReference type="AlphaFoldDB" id="A0A852UMY2"/>
<dbReference type="InterPro" id="IPR050879">
    <property type="entry name" value="Acyltransferase_3"/>
</dbReference>
<evidence type="ECO:0000256" key="1">
    <source>
        <dbReference type="SAM" id="MobiDB-lite"/>
    </source>
</evidence>
<dbReference type="InterPro" id="IPR002656">
    <property type="entry name" value="Acyl_transf_3_dom"/>
</dbReference>
<accession>A0A852UMY2</accession>
<dbReference type="GO" id="GO:0016020">
    <property type="term" value="C:membrane"/>
    <property type="evidence" value="ECO:0007669"/>
    <property type="project" value="TreeGrafter"/>
</dbReference>
<sequence>MATDIASGTSRGGPDAQPPQARDTKRQYFPELQGIRAIAVLAVITIHSAFTAGQIGFGDYPGNGAFAVVLERFTRESLPILFALSGFLIYRPFALATMAGTARPDLKAYAWRRALRIFPAFWLVSIVVMLTLGREQVTSLWYALRVLSMQHVYNAGAIPAGLESTWSMATESAFYVLLPFFAWFAGRLASRAADPAAKARRILVPIAAIIVIGYAFSAYSHSAALGPYPVQGNWPPGWFGYLAVGMALAAMSAAAEASPTTMLAPYRLVAKYPGLCWLAALIVIVLFCFSPVGGQGTADYPTMAVVMFDQPIDLLIVFLLLAPLTVPGVRSRFIESVLTVRPLQYIGKVSYGMFLWHIPMILFYTDGTMSSDNFPLTWLIVQVGSFLAALVSYYAVEKPAMRLRNRFGKKPVEPSIPVLAR</sequence>
<feature type="transmembrane region" description="Helical" evidence="2">
    <location>
        <begin position="172"/>
        <end position="190"/>
    </location>
</feature>
<feature type="domain" description="Acyltransferase 3" evidence="3">
    <location>
        <begin position="31"/>
        <end position="393"/>
    </location>
</feature>
<feature type="transmembrane region" description="Helical" evidence="2">
    <location>
        <begin position="275"/>
        <end position="294"/>
    </location>
</feature>
<comment type="caution">
    <text evidence="4">The sequence shown here is derived from an EMBL/GenBank/DDBJ whole genome shotgun (WGS) entry which is preliminary data.</text>
</comment>
<feature type="transmembrane region" description="Helical" evidence="2">
    <location>
        <begin position="314"/>
        <end position="333"/>
    </location>
</feature>
<feature type="transmembrane region" description="Helical" evidence="2">
    <location>
        <begin position="77"/>
        <end position="102"/>
    </location>
</feature>